<feature type="compositionally biased region" description="Basic residues" evidence="1">
    <location>
        <begin position="119"/>
        <end position="130"/>
    </location>
</feature>
<feature type="compositionally biased region" description="Acidic residues" evidence="1">
    <location>
        <begin position="142"/>
        <end position="151"/>
    </location>
</feature>
<gene>
    <name evidence="2" type="ORF">Bca52824_032634</name>
</gene>
<evidence type="ECO:0000256" key="1">
    <source>
        <dbReference type="SAM" id="MobiDB-lite"/>
    </source>
</evidence>
<feature type="compositionally biased region" description="Acidic residues" evidence="1">
    <location>
        <begin position="103"/>
        <end position="113"/>
    </location>
</feature>
<feature type="compositionally biased region" description="Basic and acidic residues" evidence="1">
    <location>
        <begin position="535"/>
        <end position="544"/>
    </location>
</feature>
<organism evidence="2 3">
    <name type="scientific">Brassica carinata</name>
    <name type="common">Ethiopian mustard</name>
    <name type="synonym">Abyssinian cabbage</name>
    <dbReference type="NCBI Taxonomy" id="52824"/>
    <lineage>
        <taxon>Eukaryota</taxon>
        <taxon>Viridiplantae</taxon>
        <taxon>Streptophyta</taxon>
        <taxon>Embryophyta</taxon>
        <taxon>Tracheophyta</taxon>
        <taxon>Spermatophyta</taxon>
        <taxon>Magnoliopsida</taxon>
        <taxon>eudicotyledons</taxon>
        <taxon>Gunneridae</taxon>
        <taxon>Pentapetalae</taxon>
        <taxon>rosids</taxon>
        <taxon>malvids</taxon>
        <taxon>Brassicales</taxon>
        <taxon>Brassicaceae</taxon>
        <taxon>Brassiceae</taxon>
        <taxon>Brassica</taxon>
    </lineage>
</organism>
<feature type="region of interest" description="Disordered" evidence="1">
    <location>
        <begin position="462"/>
        <end position="544"/>
    </location>
</feature>
<feature type="compositionally biased region" description="Basic and acidic residues" evidence="1">
    <location>
        <begin position="500"/>
        <end position="515"/>
    </location>
</feature>
<feature type="compositionally biased region" description="Basic residues" evidence="1">
    <location>
        <begin position="86"/>
        <end position="98"/>
    </location>
</feature>
<keyword evidence="3" id="KW-1185">Reference proteome</keyword>
<dbReference type="Proteomes" id="UP000886595">
    <property type="component" value="Unassembled WGS sequence"/>
</dbReference>
<feature type="compositionally biased region" description="Basic and acidic residues" evidence="1">
    <location>
        <begin position="165"/>
        <end position="207"/>
    </location>
</feature>
<name>A0A8X7SAL5_BRACI</name>
<feature type="compositionally biased region" description="Polar residues" evidence="1">
    <location>
        <begin position="471"/>
        <end position="486"/>
    </location>
</feature>
<evidence type="ECO:0000313" key="3">
    <source>
        <dbReference type="Proteomes" id="UP000886595"/>
    </source>
</evidence>
<protein>
    <submittedName>
        <fullName evidence="2">Uncharacterized protein</fullName>
    </submittedName>
</protein>
<feature type="compositionally biased region" description="Basic and acidic residues" evidence="1">
    <location>
        <begin position="59"/>
        <end position="74"/>
    </location>
</feature>
<evidence type="ECO:0000313" key="2">
    <source>
        <dbReference type="EMBL" id="KAG2303983.1"/>
    </source>
</evidence>
<reference evidence="2 3" key="1">
    <citation type="submission" date="2020-02" db="EMBL/GenBank/DDBJ databases">
        <authorList>
            <person name="Ma Q."/>
            <person name="Huang Y."/>
            <person name="Song X."/>
            <person name="Pei D."/>
        </authorList>
    </citation>
    <scope>NUCLEOTIDE SEQUENCE [LARGE SCALE GENOMIC DNA]</scope>
    <source>
        <strain evidence="2">Sxm20200214</strain>
        <tissue evidence="2">Leaf</tissue>
    </source>
</reference>
<accession>A0A8X7SAL5</accession>
<feature type="region of interest" description="Disordered" evidence="1">
    <location>
        <begin position="56"/>
        <end position="211"/>
    </location>
</feature>
<sequence length="544" mass="61050">MSTEEWISNSLPLVVPGKKRLSLFTRAEQKKINQARAMKDLPDLSLDIADQAGFTGDTLVDREDPSDSVSRDVALETVVKSETPKAKKKNKKRKRNKSGVREDAEEEEVEETTTGERSGKKKSKKPKKKKSVVEHWSSLDPVPEEEQEEDPSVVPLKKKKKKKKATEEGPHKVPEVRGSPPEERLDDHEGVHRGDDDVVDRSERSLERSPSWVLESSEEIVVRSPHETFPGKVIFEFDHELPLAFCEEECAKLVRQIKGGLEDLPTLKDLIFKEDYTLATCSSVRSQGEWNALVSKYDTELKRAFVKVREKTEEGECARREHHDSLQALIRERDSAVARGESLKAKFEERGKAVADELKSSRETAEHSGERNPGWRERGRLLRGRRSRSCVKLVETNKTWRDDILAKIDPFGSNIDLIDFEAAAALRTPSASHGILPVNRPIESMSPAREPSVNSAVQIESEAALPDLTTRPDNTLEVSDSDQVQSGEDGDLMGSQTERQPGEEEMRLSGDRDQVMDADPPEPTFGRVTGPEDVDLCRDDNPSP</sequence>
<dbReference type="AlphaFoldDB" id="A0A8X7SAL5"/>
<comment type="caution">
    <text evidence="2">The sequence shown here is derived from an EMBL/GenBank/DDBJ whole genome shotgun (WGS) entry which is preliminary data.</text>
</comment>
<feature type="region of interest" description="Disordered" evidence="1">
    <location>
        <begin position="354"/>
        <end position="377"/>
    </location>
</feature>
<proteinExistence type="predicted"/>
<dbReference type="EMBL" id="JAAMPC010000007">
    <property type="protein sequence ID" value="KAG2303983.1"/>
    <property type="molecule type" value="Genomic_DNA"/>
</dbReference>